<evidence type="ECO:0000256" key="1">
    <source>
        <dbReference type="SAM" id="SignalP"/>
    </source>
</evidence>
<dbReference type="Proteomes" id="UP000708576">
    <property type="component" value="Unassembled WGS sequence"/>
</dbReference>
<dbReference type="PROSITE" id="PS51257">
    <property type="entry name" value="PROKAR_LIPOPROTEIN"/>
    <property type="match status" value="1"/>
</dbReference>
<keyword evidence="3" id="KW-1185">Reference proteome</keyword>
<gene>
    <name evidence="2" type="ORF">KEM10_14725</name>
</gene>
<proteinExistence type="predicted"/>
<accession>A0ABS5JXD3</accession>
<name>A0ABS5JXD3_9BACT</name>
<dbReference type="EMBL" id="JAGUCO010000012">
    <property type="protein sequence ID" value="MBS2099547.1"/>
    <property type="molecule type" value="Genomic_DNA"/>
</dbReference>
<dbReference type="RefSeq" id="WP_212216790.1">
    <property type="nucleotide sequence ID" value="NZ_JAGUCO010000012.1"/>
</dbReference>
<comment type="caution">
    <text evidence="2">The sequence shown here is derived from an EMBL/GenBank/DDBJ whole genome shotgun (WGS) entry which is preliminary data.</text>
</comment>
<protein>
    <recommendedName>
        <fullName evidence="4">Lipoprotein</fullName>
    </recommendedName>
</protein>
<evidence type="ECO:0008006" key="4">
    <source>
        <dbReference type="Google" id="ProtNLM"/>
    </source>
</evidence>
<feature type="chain" id="PRO_5047015954" description="Lipoprotein" evidence="1">
    <location>
        <begin position="25"/>
        <end position="83"/>
    </location>
</feature>
<evidence type="ECO:0000313" key="3">
    <source>
        <dbReference type="Proteomes" id="UP000708576"/>
    </source>
</evidence>
<keyword evidence="1" id="KW-0732">Signal</keyword>
<reference evidence="2 3" key="1">
    <citation type="journal article" date="2015" name="Int. J. Syst. Evol. Microbiol.">
        <title>Carboxylicivirga linearis sp. nov., isolated from a sea cucumber culture pond.</title>
        <authorList>
            <person name="Wang F.Q."/>
            <person name="Zhou Y.X."/>
            <person name="Lin X.Z."/>
            <person name="Chen G.J."/>
            <person name="Du Z.J."/>
        </authorList>
    </citation>
    <scope>NUCLEOTIDE SEQUENCE [LARGE SCALE GENOMIC DNA]</scope>
    <source>
        <strain evidence="2 3">FB218</strain>
    </source>
</reference>
<evidence type="ECO:0000313" key="2">
    <source>
        <dbReference type="EMBL" id="MBS2099547.1"/>
    </source>
</evidence>
<feature type="signal peptide" evidence="1">
    <location>
        <begin position="1"/>
        <end position="24"/>
    </location>
</feature>
<sequence length="83" mass="8865">MKKILLLLAVIAFVATSCGLKTNAQDDTKAEETTTEVVAAETEDKACCEKDSTAACCEKDSTKACCEKDSLKTDEVEAPEEAE</sequence>
<organism evidence="2 3">
    <name type="scientific">Carboxylicivirga linearis</name>
    <dbReference type="NCBI Taxonomy" id="1628157"/>
    <lineage>
        <taxon>Bacteria</taxon>
        <taxon>Pseudomonadati</taxon>
        <taxon>Bacteroidota</taxon>
        <taxon>Bacteroidia</taxon>
        <taxon>Marinilabiliales</taxon>
        <taxon>Marinilabiliaceae</taxon>
        <taxon>Carboxylicivirga</taxon>
    </lineage>
</organism>